<proteinExistence type="predicted"/>
<protein>
    <recommendedName>
        <fullName evidence="4">Nicotinamide riboside transporter PnuC</fullName>
    </recommendedName>
</protein>
<organism evidence="2 3">
    <name type="scientific">Gallionella capsiferriformans (strain ES-2)</name>
    <name type="common">Gallionella ferruginea capsiferriformans (strain ES-2)</name>
    <dbReference type="NCBI Taxonomy" id="395494"/>
    <lineage>
        <taxon>Bacteria</taxon>
        <taxon>Pseudomonadati</taxon>
        <taxon>Pseudomonadota</taxon>
        <taxon>Betaproteobacteria</taxon>
        <taxon>Nitrosomonadales</taxon>
        <taxon>Gallionellaceae</taxon>
        <taxon>Gallionella</taxon>
    </lineage>
</organism>
<dbReference type="HOGENOM" id="CLU_177716_0_0_4"/>
<evidence type="ECO:0008006" key="4">
    <source>
        <dbReference type="Google" id="ProtNLM"/>
    </source>
</evidence>
<reference evidence="2 3" key="1">
    <citation type="submission" date="2010-08" db="EMBL/GenBank/DDBJ databases">
        <title>Complete sequence of Gallionella capsiferriformans ES-2.</title>
        <authorList>
            <consortium name="US DOE Joint Genome Institute"/>
            <person name="Lucas S."/>
            <person name="Copeland A."/>
            <person name="Lapidus A."/>
            <person name="Cheng J.-F."/>
            <person name="Bruce D."/>
            <person name="Goodwin L."/>
            <person name="Pitluck S."/>
            <person name="Chertkov O."/>
            <person name="Davenport K.W."/>
            <person name="Detter J.C."/>
            <person name="Han C."/>
            <person name="Tapia R."/>
            <person name="Land M."/>
            <person name="Hauser L."/>
            <person name="Chang Y.-J."/>
            <person name="Jeffries C."/>
            <person name="Kyrpides N."/>
            <person name="Ivanova N."/>
            <person name="Mikhailova N."/>
            <person name="Shelobolina E.S."/>
            <person name="Picardal F."/>
            <person name="Roden E."/>
            <person name="Emerson D."/>
            <person name="Woyke T."/>
        </authorList>
    </citation>
    <scope>NUCLEOTIDE SEQUENCE [LARGE SCALE GENOMIC DNA]</scope>
    <source>
        <strain evidence="2 3">ES-2</strain>
    </source>
</reference>
<gene>
    <name evidence="2" type="ordered locus">Galf_0910</name>
</gene>
<sequence>MLLELVEWIGCATGLCGAALLALNNRYSGWGFVLFLLSNVAWIYFGLLTHATGMVVMQIGFTATSLMGVWRWMIVTR</sequence>
<accession>D9SEG6</accession>
<dbReference type="OrthoDB" id="8687918at2"/>
<feature type="transmembrane region" description="Helical" evidence="1">
    <location>
        <begin position="6"/>
        <end position="23"/>
    </location>
</feature>
<dbReference type="AlphaFoldDB" id="D9SEG6"/>
<dbReference type="eggNOG" id="ENOG50338XK">
    <property type="taxonomic scope" value="Bacteria"/>
</dbReference>
<keyword evidence="1" id="KW-0812">Transmembrane</keyword>
<dbReference type="STRING" id="395494.Galf_0910"/>
<evidence type="ECO:0000313" key="2">
    <source>
        <dbReference type="EMBL" id="ADL54942.1"/>
    </source>
</evidence>
<name>D9SEG6_GALCS</name>
<keyword evidence="1" id="KW-0472">Membrane</keyword>
<keyword evidence="1" id="KW-1133">Transmembrane helix</keyword>
<dbReference type="EMBL" id="CP002159">
    <property type="protein sequence ID" value="ADL54942.1"/>
    <property type="molecule type" value="Genomic_DNA"/>
</dbReference>
<keyword evidence="3" id="KW-1185">Reference proteome</keyword>
<evidence type="ECO:0000313" key="3">
    <source>
        <dbReference type="Proteomes" id="UP000001235"/>
    </source>
</evidence>
<dbReference type="RefSeq" id="WP_013292883.1">
    <property type="nucleotide sequence ID" value="NC_014394.1"/>
</dbReference>
<dbReference type="Proteomes" id="UP000001235">
    <property type="component" value="Chromosome"/>
</dbReference>
<feature type="transmembrane region" description="Helical" evidence="1">
    <location>
        <begin position="55"/>
        <end position="74"/>
    </location>
</feature>
<evidence type="ECO:0000256" key="1">
    <source>
        <dbReference type="SAM" id="Phobius"/>
    </source>
</evidence>
<feature type="transmembrane region" description="Helical" evidence="1">
    <location>
        <begin position="30"/>
        <end position="49"/>
    </location>
</feature>
<dbReference type="KEGG" id="gca:Galf_0910"/>